<accession>A0AAP0KSE7</accession>
<dbReference type="AlphaFoldDB" id="A0AAP0KSE7"/>
<evidence type="ECO:0000256" key="1">
    <source>
        <dbReference type="SAM" id="SignalP"/>
    </source>
</evidence>
<name>A0AAP0KSE7_9MAGN</name>
<evidence type="ECO:0000313" key="2">
    <source>
        <dbReference type="EMBL" id="KAK9157842.1"/>
    </source>
</evidence>
<feature type="chain" id="PRO_5042899095" evidence="1">
    <location>
        <begin position="18"/>
        <end position="52"/>
    </location>
</feature>
<sequence length="52" mass="5771">MSIIVLFFLSATPFCCSVCGGMISCLIPWRSQNFENVEDVYSPPPSVLKVLM</sequence>
<evidence type="ECO:0000313" key="3">
    <source>
        <dbReference type="Proteomes" id="UP001419268"/>
    </source>
</evidence>
<protein>
    <submittedName>
        <fullName evidence="2">Uncharacterized protein</fullName>
    </submittedName>
</protein>
<proteinExistence type="predicted"/>
<feature type="signal peptide" evidence="1">
    <location>
        <begin position="1"/>
        <end position="17"/>
    </location>
</feature>
<dbReference type="EMBL" id="JBBNAG010000002">
    <property type="protein sequence ID" value="KAK9157842.1"/>
    <property type="molecule type" value="Genomic_DNA"/>
</dbReference>
<comment type="caution">
    <text evidence="2">The sequence shown here is derived from an EMBL/GenBank/DDBJ whole genome shotgun (WGS) entry which is preliminary data.</text>
</comment>
<dbReference type="Proteomes" id="UP001419268">
    <property type="component" value="Unassembled WGS sequence"/>
</dbReference>
<reference evidence="2 3" key="1">
    <citation type="submission" date="2024-01" db="EMBL/GenBank/DDBJ databases">
        <title>Genome assemblies of Stephania.</title>
        <authorList>
            <person name="Yang L."/>
        </authorList>
    </citation>
    <scope>NUCLEOTIDE SEQUENCE [LARGE SCALE GENOMIC DNA]</scope>
    <source>
        <strain evidence="2">JXDWG</strain>
        <tissue evidence="2">Leaf</tissue>
    </source>
</reference>
<organism evidence="2 3">
    <name type="scientific">Stephania cephalantha</name>
    <dbReference type="NCBI Taxonomy" id="152367"/>
    <lineage>
        <taxon>Eukaryota</taxon>
        <taxon>Viridiplantae</taxon>
        <taxon>Streptophyta</taxon>
        <taxon>Embryophyta</taxon>
        <taxon>Tracheophyta</taxon>
        <taxon>Spermatophyta</taxon>
        <taxon>Magnoliopsida</taxon>
        <taxon>Ranunculales</taxon>
        <taxon>Menispermaceae</taxon>
        <taxon>Menispermoideae</taxon>
        <taxon>Cissampelideae</taxon>
        <taxon>Stephania</taxon>
    </lineage>
</organism>
<keyword evidence="1" id="KW-0732">Signal</keyword>
<keyword evidence="3" id="KW-1185">Reference proteome</keyword>
<gene>
    <name evidence="2" type="ORF">Scep_004416</name>
</gene>